<sequence>MQFKSIISLFAFINFAFPSAAGEFETRQNSLRCFCCHQAVQPFLFFRGAGNGCLEIELGDGAACGTGRPSTLCCPRGAITSGTGGNLKVAC</sequence>
<reference evidence="3" key="1">
    <citation type="journal article" date="2017" name="Genome Biol.">
        <title>Comparative genomics reveals high biological diversity and specific adaptations in the industrially and medically important fungal genus Aspergillus.</title>
        <authorList>
            <person name="de Vries R.P."/>
            <person name="Riley R."/>
            <person name="Wiebenga A."/>
            <person name="Aguilar-Osorio G."/>
            <person name="Amillis S."/>
            <person name="Uchima C.A."/>
            <person name="Anderluh G."/>
            <person name="Asadollahi M."/>
            <person name="Askin M."/>
            <person name="Barry K."/>
            <person name="Battaglia E."/>
            <person name="Bayram O."/>
            <person name="Benocci T."/>
            <person name="Braus-Stromeyer S.A."/>
            <person name="Caldana C."/>
            <person name="Canovas D."/>
            <person name="Cerqueira G.C."/>
            <person name="Chen F."/>
            <person name="Chen W."/>
            <person name="Choi C."/>
            <person name="Clum A."/>
            <person name="Dos Santos R.A."/>
            <person name="Damasio A.R."/>
            <person name="Diallinas G."/>
            <person name="Emri T."/>
            <person name="Fekete E."/>
            <person name="Flipphi M."/>
            <person name="Freyberg S."/>
            <person name="Gallo A."/>
            <person name="Gournas C."/>
            <person name="Habgood R."/>
            <person name="Hainaut M."/>
            <person name="Harispe M.L."/>
            <person name="Henrissat B."/>
            <person name="Hilden K.S."/>
            <person name="Hope R."/>
            <person name="Hossain A."/>
            <person name="Karabika E."/>
            <person name="Karaffa L."/>
            <person name="Karanyi Z."/>
            <person name="Krasevec N."/>
            <person name="Kuo A."/>
            <person name="Kusch H."/>
            <person name="LaButti K."/>
            <person name="Lagendijk E.L."/>
            <person name="Lapidus A."/>
            <person name="Levasseur A."/>
            <person name="Lindquist E."/>
            <person name="Lipzen A."/>
            <person name="Logrieco A.F."/>
            <person name="MacCabe A."/>
            <person name="Maekelae M.R."/>
            <person name="Malavazi I."/>
            <person name="Melin P."/>
            <person name="Meyer V."/>
            <person name="Mielnichuk N."/>
            <person name="Miskei M."/>
            <person name="Molnar A.P."/>
            <person name="Mule G."/>
            <person name="Ngan C.Y."/>
            <person name="Orejas M."/>
            <person name="Orosz E."/>
            <person name="Ouedraogo J.P."/>
            <person name="Overkamp K.M."/>
            <person name="Park H.-S."/>
            <person name="Perrone G."/>
            <person name="Piumi F."/>
            <person name="Punt P.J."/>
            <person name="Ram A.F."/>
            <person name="Ramon A."/>
            <person name="Rauscher S."/>
            <person name="Record E."/>
            <person name="Riano-Pachon D.M."/>
            <person name="Robert V."/>
            <person name="Roehrig J."/>
            <person name="Ruller R."/>
            <person name="Salamov A."/>
            <person name="Salih N.S."/>
            <person name="Samson R.A."/>
            <person name="Sandor E."/>
            <person name="Sanguinetti M."/>
            <person name="Schuetze T."/>
            <person name="Sepcic K."/>
            <person name="Shelest E."/>
            <person name="Sherlock G."/>
            <person name="Sophianopoulou V."/>
            <person name="Squina F.M."/>
            <person name="Sun H."/>
            <person name="Susca A."/>
            <person name="Todd R.B."/>
            <person name="Tsang A."/>
            <person name="Unkles S.E."/>
            <person name="van de Wiele N."/>
            <person name="van Rossen-Uffink D."/>
            <person name="Oliveira J.V."/>
            <person name="Vesth T.C."/>
            <person name="Visser J."/>
            <person name="Yu J.-H."/>
            <person name="Zhou M."/>
            <person name="Andersen M.R."/>
            <person name="Archer D.B."/>
            <person name="Baker S.E."/>
            <person name="Benoit I."/>
            <person name="Brakhage A.A."/>
            <person name="Braus G.H."/>
            <person name="Fischer R."/>
            <person name="Frisvad J.C."/>
            <person name="Goldman G.H."/>
            <person name="Houbraken J."/>
            <person name="Oakley B."/>
            <person name="Pocsi I."/>
            <person name="Scazzocchio C."/>
            <person name="Seiboth B."/>
            <person name="vanKuyk P.A."/>
            <person name="Wortman J."/>
            <person name="Dyer P.S."/>
            <person name="Grigoriev I.V."/>
        </authorList>
    </citation>
    <scope>NUCLEOTIDE SEQUENCE [LARGE SCALE GENOMIC DNA]</scope>
    <source>
        <strain evidence="3">DTO 134E9</strain>
    </source>
</reference>
<feature type="signal peptide" evidence="1">
    <location>
        <begin position="1"/>
        <end position="22"/>
    </location>
</feature>
<dbReference type="Proteomes" id="UP000184383">
    <property type="component" value="Unassembled WGS sequence"/>
</dbReference>
<feature type="chain" id="PRO_5013177189" description="Hydrophobin" evidence="1">
    <location>
        <begin position="23"/>
        <end position="91"/>
    </location>
</feature>
<proteinExistence type="predicted"/>
<dbReference type="VEuPathDB" id="FungiDB:ASPWEDRAFT_43593"/>
<feature type="non-terminal residue" evidence="2">
    <location>
        <position position="91"/>
    </location>
</feature>
<evidence type="ECO:0000313" key="3">
    <source>
        <dbReference type="Proteomes" id="UP000184383"/>
    </source>
</evidence>
<dbReference type="AlphaFoldDB" id="A0A1L9RF82"/>
<keyword evidence="1" id="KW-0732">Signal</keyword>
<organism evidence="2 3">
    <name type="scientific">Aspergillus wentii DTO 134E9</name>
    <dbReference type="NCBI Taxonomy" id="1073089"/>
    <lineage>
        <taxon>Eukaryota</taxon>
        <taxon>Fungi</taxon>
        <taxon>Dikarya</taxon>
        <taxon>Ascomycota</taxon>
        <taxon>Pezizomycotina</taxon>
        <taxon>Eurotiomycetes</taxon>
        <taxon>Eurotiomycetidae</taxon>
        <taxon>Eurotiales</taxon>
        <taxon>Aspergillaceae</taxon>
        <taxon>Aspergillus</taxon>
        <taxon>Aspergillus subgen. Cremei</taxon>
    </lineage>
</organism>
<dbReference type="EMBL" id="KV878214">
    <property type="protein sequence ID" value="OJJ33570.1"/>
    <property type="molecule type" value="Genomic_DNA"/>
</dbReference>
<evidence type="ECO:0008006" key="4">
    <source>
        <dbReference type="Google" id="ProtNLM"/>
    </source>
</evidence>
<evidence type="ECO:0000256" key="1">
    <source>
        <dbReference type="SAM" id="SignalP"/>
    </source>
</evidence>
<evidence type="ECO:0000313" key="2">
    <source>
        <dbReference type="EMBL" id="OJJ33570.1"/>
    </source>
</evidence>
<name>A0A1L9RF82_ASPWE</name>
<dbReference type="RefSeq" id="XP_040687247.1">
    <property type="nucleotide sequence ID" value="XM_040836060.1"/>
</dbReference>
<accession>A0A1L9RF82</accession>
<protein>
    <recommendedName>
        <fullName evidence="4">Hydrophobin</fullName>
    </recommendedName>
</protein>
<keyword evidence="3" id="KW-1185">Reference proteome</keyword>
<gene>
    <name evidence="2" type="ORF">ASPWEDRAFT_43593</name>
</gene>
<dbReference type="GeneID" id="63751908"/>